<evidence type="ECO:0000313" key="7">
    <source>
        <dbReference type="EMBL" id="SDE75607.1"/>
    </source>
</evidence>
<protein>
    <submittedName>
        <fullName evidence="7">TM2 domain-containing protein</fullName>
    </submittedName>
</protein>
<keyword evidence="3 5" id="KW-1133">Transmembrane helix</keyword>
<comment type="subcellular location">
    <subcellularLocation>
        <location evidence="1">Membrane</location>
        <topology evidence="1">Multi-pass membrane protein</topology>
    </subcellularLocation>
</comment>
<feature type="transmembrane region" description="Helical" evidence="5">
    <location>
        <begin position="75"/>
        <end position="97"/>
    </location>
</feature>
<feature type="domain" description="TM2" evidence="6">
    <location>
        <begin position="49"/>
        <end position="95"/>
    </location>
</feature>
<evidence type="ECO:0000256" key="4">
    <source>
        <dbReference type="ARBA" id="ARBA00023136"/>
    </source>
</evidence>
<dbReference type="STRING" id="1391627.SAMN05216464_10972"/>
<dbReference type="InterPro" id="IPR007829">
    <property type="entry name" value="TM2"/>
</dbReference>
<reference evidence="7 8" key="1">
    <citation type="submission" date="2016-10" db="EMBL/GenBank/DDBJ databases">
        <authorList>
            <person name="de Groot N.N."/>
        </authorList>
    </citation>
    <scope>NUCLEOTIDE SEQUENCE [LARGE SCALE GENOMIC DNA]</scope>
    <source>
        <strain evidence="7 8">47C3B</strain>
    </source>
</reference>
<dbReference type="OrthoDB" id="9816361at2"/>
<evidence type="ECO:0000313" key="8">
    <source>
        <dbReference type="Proteomes" id="UP000199072"/>
    </source>
</evidence>
<dbReference type="EMBL" id="FNAI01000009">
    <property type="protein sequence ID" value="SDE75607.1"/>
    <property type="molecule type" value="Genomic_DNA"/>
</dbReference>
<gene>
    <name evidence="7" type="ORF">SAMN05216464_10972</name>
</gene>
<evidence type="ECO:0000259" key="6">
    <source>
        <dbReference type="Pfam" id="PF05154"/>
    </source>
</evidence>
<dbReference type="RefSeq" id="WP_091151389.1">
    <property type="nucleotide sequence ID" value="NZ_FNAI01000009.1"/>
</dbReference>
<feature type="transmembrane region" description="Helical" evidence="5">
    <location>
        <begin position="51"/>
        <end position="69"/>
    </location>
</feature>
<keyword evidence="8" id="KW-1185">Reference proteome</keyword>
<organism evidence="7 8">
    <name type="scientific">Mucilaginibacter pineti</name>
    <dbReference type="NCBI Taxonomy" id="1391627"/>
    <lineage>
        <taxon>Bacteria</taxon>
        <taxon>Pseudomonadati</taxon>
        <taxon>Bacteroidota</taxon>
        <taxon>Sphingobacteriia</taxon>
        <taxon>Sphingobacteriales</taxon>
        <taxon>Sphingobacteriaceae</taxon>
        <taxon>Mucilaginibacter</taxon>
    </lineage>
</organism>
<dbReference type="GO" id="GO:0016020">
    <property type="term" value="C:membrane"/>
    <property type="evidence" value="ECO:0007669"/>
    <property type="project" value="UniProtKB-SubCell"/>
</dbReference>
<accession>A0A1G7FIF4</accession>
<name>A0A1G7FIF4_9SPHI</name>
<keyword evidence="4 5" id="KW-0472">Membrane</keyword>
<dbReference type="Pfam" id="PF05154">
    <property type="entry name" value="TM2"/>
    <property type="match status" value="1"/>
</dbReference>
<dbReference type="AlphaFoldDB" id="A0A1G7FIF4"/>
<evidence type="ECO:0000256" key="1">
    <source>
        <dbReference type="ARBA" id="ARBA00004141"/>
    </source>
</evidence>
<evidence type="ECO:0000256" key="5">
    <source>
        <dbReference type="SAM" id="Phobius"/>
    </source>
</evidence>
<proteinExistence type="predicted"/>
<keyword evidence="2 5" id="KW-0812">Transmembrane</keyword>
<evidence type="ECO:0000256" key="3">
    <source>
        <dbReference type="ARBA" id="ARBA00022989"/>
    </source>
</evidence>
<dbReference type="Proteomes" id="UP000199072">
    <property type="component" value="Unassembled WGS sequence"/>
</dbReference>
<sequence length="126" mass="14196">MNTYQNPYMMFDGLTPDEFAFLQQATANLDENQQRYFLSGYSSKRKSPQDIMLATLLGFVGVAGVQRFMTDQIGMGLLFFFTGGFCAIGTVIDLINYKTIANDYNKKMAFECFNMIKMTNISPSGL</sequence>
<evidence type="ECO:0000256" key="2">
    <source>
        <dbReference type="ARBA" id="ARBA00022692"/>
    </source>
</evidence>